<evidence type="ECO:0000313" key="2">
    <source>
        <dbReference type="Proteomes" id="UP000283817"/>
    </source>
</evidence>
<reference evidence="1 2" key="1">
    <citation type="submission" date="2019-01" db="EMBL/GenBank/DDBJ databases">
        <title>RHIZO-ID as a novel technology for direct rhizobia identification.</title>
        <authorList>
            <person name="De Meyer S.E."/>
        </authorList>
    </citation>
    <scope>NUCLEOTIDE SEQUENCE [LARGE SCALE GENOMIC DNA]</scope>
    <source>
        <strain evidence="1 2">WSM448</strain>
    </source>
</reference>
<dbReference type="Proteomes" id="UP000283817">
    <property type="component" value="Unassembled WGS sequence"/>
</dbReference>
<dbReference type="AlphaFoldDB" id="A0A444HQU6"/>
<sequence length="84" mass="9716">MVTDFAALSEREFASALEALTDDELFELMADLEQRSEALRRTSPTDELFAKIALTESAIERRFPGQMLLPYKEWKNRPDHLTLQ</sequence>
<protein>
    <submittedName>
        <fullName evidence="1">Uncharacterized protein</fullName>
    </submittedName>
</protein>
<organism evidence="1 2">
    <name type="scientific">Rhizobium leguminosarum</name>
    <dbReference type="NCBI Taxonomy" id="384"/>
    <lineage>
        <taxon>Bacteria</taxon>
        <taxon>Pseudomonadati</taxon>
        <taxon>Pseudomonadota</taxon>
        <taxon>Alphaproteobacteria</taxon>
        <taxon>Hyphomicrobiales</taxon>
        <taxon>Rhizobiaceae</taxon>
        <taxon>Rhizobium/Agrobacterium group</taxon>
        <taxon>Rhizobium</taxon>
    </lineage>
</organism>
<dbReference type="EMBL" id="SBHX01000064">
    <property type="protein sequence ID" value="RWX25123.1"/>
    <property type="molecule type" value="Genomic_DNA"/>
</dbReference>
<accession>A0A444HQU6</accession>
<comment type="caution">
    <text evidence="1">The sequence shown here is derived from an EMBL/GenBank/DDBJ whole genome shotgun (WGS) entry which is preliminary data.</text>
</comment>
<gene>
    <name evidence="1" type="ORF">EHI47_26645</name>
</gene>
<evidence type="ECO:0000313" key="1">
    <source>
        <dbReference type="EMBL" id="RWX25123.1"/>
    </source>
</evidence>
<name>A0A444HQU6_RHILE</name>
<proteinExistence type="predicted"/>